<dbReference type="Proteomes" id="UP000321827">
    <property type="component" value="Unassembled WGS sequence"/>
</dbReference>
<dbReference type="CDD" id="cd06223">
    <property type="entry name" value="PRTases_typeI"/>
    <property type="match status" value="1"/>
</dbReference>
<sequence length="198" mass="22358">MKFEAVLGARCPVCGGELDAPGLCRRCRSELHPRRWQNLVYLGGYRQWRGAVRALKFKGGRRLVAPLADALAAGVREAGWSLDAVTAVPTTWWRALVRGYNPAELLGRRIAERLGLPFVRAVARRYTPSQTRRRRDERARMKAGTFFLQRELDHRRWLLVDDVWTTGATFRAVERALRAGGAEAVYGAVIAARQDGDW</sequence>
<dbReference type="InterPro" id="IPR000836">
    <property type="entry name" value="PRTase_dom"/>
</dbReference>
<dbReference type="InterPro" id="IPR051910">
    <property type="entry name" value="ComF/GntX_DNA_util-trans"/>
</dbReference>
<dbReference type="InterPro" id="IPR029057">
    <property type="entry name" value="PRTase-like"/>
</dbReference>
<dbReference type="RefSeq" id="WP_147147611.1">
    <property type="nucleotide sequence ID" value="NZ_BJXN01000010.1"/>
</dbReference>
<gene>
    <name evidence="3" type="ORF">ODE01S_15640</name>
</gene>
<evidence type="ECO:0000259" key="2">
    <source>
        <dbReference type="Pfam" id="PF00156"/>
    </source>
</evidence>
<reference evidence="3 4" key="1">
    <citation type="submission" date="2019-07" db="EMBL/GenBank/DDBJ databases">
        <title>Whole genome shotgun sequence of Oceanithermus desulfurans NBRC 100063.</title>
        <authorList>
            <person name="Hosoyama A."/>
            <person name="Uohara A."/>
            <person name="Ohji S."/>
            <person name="Ichikawa N."/>
        </authorList>
    </citation>
    <scope>NUCLEOTIDE SEQUENCE [LARGE SCALE GENOMIC DNA]</scope>
    <source>
        <strain evidence="3 4">NBRC 100063</strain>
    </source>
</reference>
<evidence type="ECO:0000256" key="1">
    <source>
        <dbReference type="ARBA" id="ARBA00008007"/>
    </source>
</evidence>
<dbReference type="AlphaFoldDB" id="A0A511RKF7"/>
<evidence type="ECO:0000313" key="4">
    <source>
        <dbReference type="Proteomes" id="UP000321827"/>
    </source>
</evidence>
<dbReference type="PANTHER" id="PTHR47505:SF1">
    <property type="entry name" value="DNA UTILIZATION PROTEIN YHGH"/>
    <property type="match status" value="1"/>
</dbReference>
<dbReference type="SUPFAM" id="SSF53271">
    <property type="entry name" value="PRTase-like"/>
    <property type="match status" value="1"/>
</dbReference>
<feature type="domain" description="Phosphoribosyltransferase" evidence="2">
    <location>
        <begin position="106"/>
        <end position="194"/>
    </location>
</feature>
<dbReference type="Gene3D" id="3.40.50.2020">
    <property type="match status" value="1"/>
</dbReference>
<name>A0A511RKF7_9DEIN</name>
<comment type="caution">
    <text evidence="3">The sequence shown here is derived from an EMBL/GenBank/DDBJ whole genome shotgun (WGS) entry which is preliminary data.</text>
</comment>
<dbReference type="OrthoDB" id="9779910at2"/>
<organism evidence="3 4">
    <name type="scientific">Oceanithermus desulfurans NBRC 100063</name>
    <dbReference type="NCBI Taxonomy" id="1227550"/>
    <lineage>
        <taxon>Bacteria</taxon>
        <taxon>Thermotogati</taxon>
        <taxon>Deinococcota</taxon>
        <taxon>Deinococci</taxon>
        <taxon>Thermales</taxon>
        <taxon>Thermaceae</taxon>
        <taxon>Oceanithermus</taxon>
    </lineage>
</organism>
<comment type="similarity">
    <text evidence="1">Belongs to the ComF/GntX family.</text>
</comment>
<accession>A0A511RKF7</accession>
<proteinExistence type="inferred from homology"/>
<dbReference type="PANTHER" id="PTHR47505">
    <property type="entry name" value="DNA UTILIZATION PROTEIN YHGH"/>
    <property type="match status" value="1"/>
</dbReference>
<dbReference type="EMBL" id="BJXN01000010">
    <property type="protein sequence ID" value="GEM90130.1"/>
    <property type="molecule type" value="Genomic_DNA"/>
</dbReference>
<evidence type="ECO:0000313" key="3">
    <source>
        <dbReference type="EMBL" id="GEM90130.1"/>
    </source>
</evidence>
<protein>
    <submittedName>
        <fullName evidence="3">Competence protein ComF</fullName>
    </submittedName>
</protein>
<dbReference type="Pfam" id="PF00156">
    <property type="entry name" value="Pribosyltran"/>
    <property type="match status" value="1"/>
</dbReference>